<comment type="caution">
    <text evidence="6">The sequence shown here is derived from an EMBL/GenBank/DDBJ whole genome shotgun (WGS) entry which is preliminary data.</text>
</comment>
<dbReference type="GO" id="GO:0046872">
    <property type="term" value="F:metal ion binding"/>
    <property type="evidence" value="ECO:0007669"/>
    <property type="project" value="UniProtKB-KW"/>
</dbReference>
<dbReference type="Proteomes" id="UP000317747">
    <property type="component" value="Unassembled WGS sequence"/>
</dbReference>
<dbReference type="SUPFAM" id="SSF51316">
    <property type="entry name" value="Mss4-like"/>
    <property type="match status" value="1"/>
</dbReference>
<proteinExistence type="inferred from homology"/>
<keyword evidence="4" id="KW-0456">Lyase</keyword>
<dbReference type="AlphaFoldDB" id="A0A506QH44"/>
<keyword evidence="2" id="KW-0479">Metal-binding</keyword>
<sequence>MKGTCLCETVTFELAVTPAFYYRCHCSLCRKQSGTGHNLATLVNERDFTWLSGEAQIASWSKPGGYRCDFCSCCGSPVPNRLRDPAYIWIPVGLLNEPAGMQCIGDYCTDDAMPWDTTRSASDHAGPVASLDALLASLKLVD</sequence>
<accession>A0A506QH44</accession>
<dbReference type="InterPro" id="IPR006913">
    <property type="entry name" value="CENP-V/GFA"/>
</dbReference>
<dbReference type="InterPro" id="IPR011057">
    <property type="entry name" value="Mss4-like_sf"/>
</dbReference>
<evidence type="ECO:0000256" key="1">
    <source>
        <dbReference type="ARBA" id="ARBA00005495"/>
    </source>
</evidence>
<dbReference type="OrthoDB" id="7765631at2"/>
<keyword evidence="7" id="KW-1185">Reference proteome</keyword>
<name>A0A506QH44_9GAMM</name>
<dbReference type="RefSeq" id="WP_128086885.1">
    <property type="nucleotide sequence ID" value="NZ_CP071407.1"/>
</dbReference>
<organism evidence="6 7">
    <name type="scientific">Pantoea deleyi</name>
    <dbReference type="NCBI Taxonomy" id="470932"/>
    <lineage>
        <taxon>Bacteria</taxon>
        <taxon>Pseudomonadati</taxon>
        <taxon>Pseudomonadota</taxon>
        <taxon>Gammaproteobacteria</taxon>
        <taxon>Enterobacterales</taxon>
        <taxon>Erwiniaceae</taxon>
        <taxon>Pantoea</taxon>
    </lineage>
</organism>
<evidence type="ECO:0000313" key="7">
    <source>
        <dbReference type="Proteomes" id="UP000317747"/>
    </source>
</evidence>
<dbReference type="EMBL" id="VHJA01000037">
    <property type="protein sequence ID" value="TPV45551.1"/>
    <property type="molecule type" value="Genomic_DNA"/>
</dbReference>
<feature type="domain" description="CENP-V/GFA" evidence="5">
    <location>
        <begin position="1"/>
        <end position="116"/>
    </location>
</feature>
<evidence type="ECO:0000256" key="4">
    <source>
        <dbReference type="ARBA" id="ARBA00023239"/>
    </source>
</evidence>
<evidence type="ECO:0000256" key="3">
    <source>
        <dbReference type="ARBA" id="ARBA00022833"/>
    </source>
</evidence>
<dbReference type="PANTHER" id="PTHR33337">
    <property type="entry name" value="GFA DOMAIN-CONTAINING PROTEIN"/>
    <property type="match status" value="1"/>
</dbReference>
<dbReference type="PANTHER" id="PTHR33337:SF40">
    <property type="entry name" value="CENP-V_GFA DOMAIN-CONTAINING PROTEIN-RELATED"/>
    <property type="match status" value="1"/>
</dbReference>
<reference evidence="6 7" key="1">
    <citation type="submission" date="2019-06" db="EMBL/GenBank/DDBJ databases">
        <title>Taxogenomics and systematics of the genus Pantoea.</title>
        <authorList>
            <person name="Tambong J.T."/>
        </authorList>
    </citation>
    <scope>NUCLEOTIDE SEQUENCE [LARGE SCALE GENOMIC DNA]</scope>
    <source>
        <strain evidence="6 7">LMG 24200</strain>
    </source>
</reference>
<evidence type="ECO:0000256" key="2">
    <source>
        <dbReference type="ARBA" id="ARBA00022723"/>
    </source>
</evidence>
<gene>
    <name evidence="6" type="ORF">FJW01_04625</name>
</gene>
<dbReference type="Gene3D" id="3.90.1590.10">
    <property type="entry name" value="glutathione-dependent formaldehyde- activating enzyme (gfa)"/>
    <property type="match status" value="1"/>
</dbReference>
<dbReference type="Pfam" id="PF04828">
    <property type="entry name" value="GFA"/>
    <property type="match status" value="1"/>
</dbReference>
<evidence type="ECO:0000313" key="6">
    <source>
        <dbReference type="EMBL" id="TPV45551.1"/>
    </source>
</evidence>
<dbReference type="GO" id="GO:0016846">
    <property type="term" value="F:carbon-sulfur lyase activity"/>
    <property type="evidence" value="ECO:0007669"/>
    <property type="project" value="InterPro"/>
</dbReference>
<protein>
    <submittedName>
        <fullName evidence="6">GFA family protein</fullName>
    </submittedName>
</protein>
<keyword evidence="3" id="KW-0862">Zinc</keyword>
<dbReference type="PROSITE" id="PS51891">
    <property type="entry name" value="CENP_V_GFA"/>
    <property type="match status" value="1"/>
</dbReference>
<comment type="similarity">
    <text evidence="1">Belongs to the Gfa family.</text>
</comment>
<evidence type="ECO:0000259" key="5">
    <source>
        <dbReference type="PROSITE" id="PS51891"/>
    </source>
</evidence>